<dbReference type="EMBL" id="KZ820000">
    <property type="protein sequence ID" value="PWN49841.1"/>
    <property type="molecule type" value="Genomic_DNA"/>
</dbReference>
<evidence type="ECO:0000313" key="1">
    <source>
        <dbReference type="EMBL" id="PWN49841.1"/>
    </source>
</evidence>
<reference evidence="1 2" key="1">
    <citation type="journal article" date="2018" name="Mol. Biol. Evol.">
        <title>Broad Genomic Sampling Reveals a Smut Pathogenic Ancestry of the Fungal Clade Ustilaginomycotina.</title>
        <authorList>
            <person name="Kijpornyongpan T."/>
            <person name="Mondo S.J."/>
            <person name="Barry K."/>
            <person name="Sandor L."/>
            <person name="Lee J."/>
            <person name="Lipzen A."/>
            <person name="Pangilinan J."/>
            <person name="LaButti K."/>
            <person name="Hainaut M."/>
            <person name="Henrissat B."/>
            <person name="Grigoriev I.V."/>
            <person name="Spatafora J.W."/>
            <person name="Aime M.C."/>
        </authorList>
    </citation>
    <scope>NUCLEOTIDE SEQUENCE [LARGE SCALE GENOMIC DNA]</scope>
    <source>
        <strain evidence="1 2">SA 807</strain>
    </source>
</reference>
<feature type="non-terminal residue" evidence="1">
    <location>
        <position position="1"/>
    </location>
</feature>
<protein>
    <submittedName>
        <fullName evidence="1">Uncharacterized protein</fullName>
    </submittedName>
</protein>
<sequence length="868" mass="92106">ASLQHVQLAQAKRRPRIMRLTPAYQPASGSPSPPSSVSSSTKTTSEEGAQTPPEPVSDIPFPSSTGNSKVSHTTGGLHPASRKAMALKANSPGPEVINGLHLDLGCLPSPSTYDKHGAASTSTLPDLIRKKSGEPVKSSLKQFSSSSFFPSRSASDATHPASHSSSSRAKSVPSTPNIPKVVHFDQNLEQIKVFKVKQRPTAVSREGSPEMTETETEEERDIPLFGQRRFGSFSKGSGVSTPSPGPGTPPAEAEEQLVLRLPNFPSSAKLSVDRDIFLERVFLSDDLRSIKGTIQVRNLSFEKWVAVRFTLDHWATVSEVSADHSESIKDGNADRFVFTIKLNELLNWPRGAGIHETKTMFVCLRYTVNGREIWDNNEGKNYQLDFRKRQAVAARSEAPSPAIVETAASPAGSTASSTGSVRRHTTSGVAPPSRIVEMGRRTVVHGGRPKNDSVMEQLRRELDRLRSDEEEVERAPLSASYRTEMAKRRSPPVSPGGPTGPRSSSPSMWSARYDFGASLRNPTTGSRKTDAGRAAALDYFSSRPTPQVSSPPKASNFVLSSSASPAVSSSLSTPRATPSESSPNFQHRFGMLSPGLENGVVEHKPVTSATASPTVNTLAVPRSAPSGPSKFFSFPPNRNTPSPGASDWEEDEEEGVGGQIGRRREEGGIDVPASPLGHRGGEPATLKIKSDGLVVEDYTLDGSQASPCSLTGSPNPFSPALSSVSLESDTTVGMNPLDDKGLGDSIESFGSMGATTSSYSRSGIDVVGLSSPSVSSSYGSGSDSPENLYGGGSQGFRSPSTTISSGLQTPEGGHFRPATLTSFNELVARFCWNSDNQLPLGESAIAIPGPRSASPPNTSGRTTPTAKA</sequence>
<accession>A0ACD0NVL6</accession>
<gene>
    <name evidence="1" type="ORF">IE53DRAFT_301032</name>
</gene>
<feature type="non-terminal residue" evidence="1">
    <location>
        <position position="868"/>
    </location>
</feature>
<evidence type="ECO:0000313" key="2">
    <source>
        <dbReference type="Proteomes" id="UP000245626"/>
    </source>
</evidence>
<keyword evidence="2" id="KW-1185">Reference proteome</keyword>
<proteinExistence type="predicted"/>
<organism evidence="1 2">
    <name type="scientific">Violaceomyces palustris</name>
    <dbReference type="NCBI Taxonomy" id="1673888"/>
    <lineage>
        <taxon>Eukaryota</taxon>
        <taxon>Fungi</taxon>
        <taxon>Dikarya</taxon>
        <taxon>Basidiomycota</taxon>
        <taxon>Ustilaginomycotina</taxon>
        <taxon>Ustilaginomycetes</taxon>
        <taxon>Violaceomycetales</taxon>
        <taxon>Violaceomycetaceae</taxon>
        <taxon>Violaceomyces</taxon>
    </lineage>
</organism>
<dbReference type="Proteomes" id="UP000245626">
    <property type="component" value="Unassembled WGS sequence"/>
</dbReference>
<name>A0ACD0NVL6_9BASI</name>